<proteinExistence type="inferred from homology"/>
<dbReference type="GO" id="GO:0006508">
    <property type="term" value="P:proteolysis"/>
    <property type="evidence" value="ECO:0007669"/>
    <property type="project" value="UniProtKB-KW"/>
</dbReference>
<dbReference type="OrthoDB" id="406838at2759"/>
<sequence length="307" mass="34350">MAASSKNLPIILTFLLSLLLLPSIQSKPVKNPFGFIQNFQGYHKGQTVKGLQDVKLYLSKYGYLNLDQVKADEFDDALESAIKTYQSRHRLKVTGGLDAETVNQMMKPRCGVPDIVNNTKIHNHHDHSKSIHTVTRYRFFPGNPRWPDSQTELRYRFLTDIKVPGTQNLRSSVARAFQKWAQVSQFTFEEVDEDEDSEIVIGFHGIQGRSSDDPGFDGPQGTLAHAFAPTRGIFHLDADEDWSGDNSPGPSEIDLESVAVHEIGHLLGLGHSQVPEAIMFPTFEAGTTKRNLDSDDIEGIRDLYGLE</sequence>
<dbReference type="SMART" id="SM00235">
    <property type="entry name" value="ZnMc"/>
    <property type="match status" value="1"/>
</dbReference>
<feature type="binding site" evidence="13">
    <location>
        <position position="271"/>
    </location>
    <ligand>
        <name>Zn(2+)</name>
        <dbReference type="ChEBI" id="CHEBI:29105"/>
        <label>2</label>
        <note>catalytic</note>
    </ligand>
</feature>
<keyword evidence="5 13" id="KW-0479">Metal-binding</keyword>
<dbReference type="PRINTS" id="PR00138">
    <property type="entry name" value="MATRIXIN"/>
</dbReference>
<dbReference type="EMBL" id="AWUE01014424">
    <property type="protein sequence ID" value="OMP03763.1"/>
    <property type="molecule type" value="Genomic_DNA"/>
</dbReference>
<dbReference type="GO" id="GO:0030198">
    <property type="term" value="P:extracellular matrix organization"/>
    <property type="evidence" value="ECO:0007669"/>
    <property type="project" value="TreeGrafter"/>
</dbReference>
<evidence type="ECO:0000256" key="15">
    <source>
        <dbReference type="PIRSR" id="PIRSR621190-5"/>
    </source>
</evidence>
<evidence type="ECO:0000256" key="6">
    <source>
        <dbReference type="ARBA" id="ARBA00022729"/>
    </source>
</evidence>
<evidence type="ECO:0000256" key="13">
    <source>
        <dbReference type="PIRSR" id="PIRSR001191-2"/>
    </source>
</evidence>
<evidence type="ECO:0000256" key="1">
    <source>
        <dbReference type="ARBA" id="ARBA00004471"/>
    </source>
</evidence>
<dbReference type="Proteomes" id="UP000187203">
    <property type="component" value="Unassembled WGS sequence"/>
</dbReference>
<comment type="caution">
    <text evidence="18">The sequence shown here is derived from an EMBL/GenBank/DDBJ whole genome shotgun (WGS) entry which is preliminary data.</text>
</comment>
<dbReference type="InterPro" id="IPR002477">
    <property type="entry name" value="Peptidoglycan-bd-like"/>
</dbReference>
<protein>
    <submittedName>
        <fullName evidence="18">Peptidase M10, metallopeptidase</fullName>
    </submittedName>
</protein>
<dbReference type="InterPro" id="IPR021190">
    <property type="entry name" value="Pept_M10A"/>
</dbReference>
<dbReference type="InterPro" id="IPR024079">
    <property type="entry name" value="MetalloPept_cat_dom_sf"/>
</dbReference>
<evidence type="ECO:0000313" key="18">
    <source>
        <dbReference type="EMBL" id="OMP03763.1"/>
    </source>
</evidence>
<dbReference type="InterPro" id="IPR036365">
    <property type="entry name" value="PGBD-like_sf"/>
</dbReference>
<dbReference type="STRING" id="93759.A0A1R3K9L1"/>
<dbReference type="SUPFAM" id="SSF47090">
    <property type="entry name" value="PGBD-like"/>
    <property type="match status" value="1"/>
</dbReference>
<feature type="binding site" evidence="14">
    <location>
        <position position="217"/>
    </location>
    <ligand>
        <name>Ca(2+)</name>
        <dbReference type="ChEBI" id="CHEBI:29108"/>
        <label>3</label>
    </ligand>
</feature>
<dbReference type="GO" id="GO:0005886">
    <property type="term" value="C:plasma membrane"/>
    <property type="evidence" value="ECO:0007669"/>
    <property type="project" value="UniProtKB-SubCell"/>
</dbReference>
<feature type="chain" id="PRO_5012210058" evidence="16">
    <location>
        <begin position="27"/>
        <end position="307"/>
    </location>
</feature>
<feature type="binding site" evidence="13">
    <location>
        <position position="265"/>
    </location>
    <ligand>
        <name>Zn(2+)</name>
        <dbReference type="ChEBI" id="CHEBI:29105"/>
        <label>2</label>
        <note>catalytic</note>
    </ligand>
</feature>
<feature type="binding site" evidence="14">
    <location>
        <position position="279"/>
    </location>
    <ligand>
        <name>Zn(2+)</name>
        <dbReference type="ChEBI" id="CHEBI:29105"/>
        <label>2</label>
        <note>catalytic</note>
    </ligand>
</feature>
<dbReference type="FunFam" id="3.40.390.10:FF:000018">
    <property type="entry name" value="Metalloendoproteinase 1"/>
    <property type="match status" value="1"/>
</dbReference>
<evidence type="ECO:0000256" key="16">
    <source>
        <dbReference type="SAM" id="SignalP"/>
    </source>
</evidence>
<organism evidence="18 19">
    <name type="scientific">Corchorus olitorius</name>
    <dbReference type="NCBI Taxonomy" id="93759"/>
    <lineage>
        <taxon>Eukaryota</taxon>
        <taxon>Viridiplantae</taxon>
        <taxon>Streptophyta</taxon>
        <taxon>Embryophyta</taxon>
        <taxon>Tracheophyta</taxon>
        <taxon>Spermatophyta</taxon>
        <taxon>Magnoliopsida</taxon>
        <taxon>eudicotyledons</taxon>
        <taxon>Gunneridae</taxon>
        <taxon>Pentapetalae</taxon>
        <taxon>rosids</taxon>
        <taxon>malvids</taxon>
        <taxon>Malvales</taxon>
        <taxon>Malvaceae</taxon>
        <taxon>Grewioideae</taxon>
        <taxon>Apeibeae</taxon>
        <taxon>Corchorus</taxon>
    </lineage>
</organism>
<comment type="subcellular location">
    <subcellularLocation>
        <location evidence="1">Cell membrane</location>
        <topology evidence="1">Lipid-anchor</topology>
        <topology evidence="1">GPI-anchor</topology>
        <orientation evidence="1">Extracellular side</orientation>
    </subcellularLocation>
</comment>
<dbReference type="InterPro" id="IPR021158">
    <property type="entry name" value="Pept_M10A_Zn_BS"/>
</dbReference>
<keyword evidence="7" id="KW-0378">Hydrolase</keyword>
<evidence type="ECO:0000256" key="2">
    <source>
        <dbReference type="ARBA" id="ARBA00009614"/>
    </source>
</evidence>
<feature type="binding site" evidence="13">
    <location>
        <position position="261"/>
    </location>
    <ligand>
        <name>Zn(2+)</name>
        <dbReference type="ChEBI" id="CHEBI:29105"/>
        <label>2</label>
        <note>catalytic</note>
    </ligand>
</feature>
<comment type="cofactor">
    <cofactor evidence="14">
        <name>Ca(2+)</name>
        <dbReference type="ChEBI" id="CHEBI:29108"/>
    </cofactor>
    <text evidence="14">Can bind about 5 Ca(2+) ions per subunit.</text>
</comment>
<evidence type="ECO:0000256" key="9">
    <source>
        <dbReference type="ARBA" id="ARBA00023049"/>
    </source>
</evidence>
<dbReference type="PANTHER" id="PTHR10201:SF213">
    <property type="entry name" value="METALLOENDOPROTEINASE 2-MMP-LIKE"/>
    <property type="match status" value="1"/>
</dbReference>
<keyword evidence="6 16" id="KW-0732">Signal</keyword>
<evidence type="ECO:0000256" key="8">
    <source>
        <dbReference type="ARBA" id="ARBA00022833"/>
    </source>
</evidence>
<feature type="binding site" evidence="14">
    <location>
        <position position="225"/>
    </location>
    <ligand>
        <name>Zn(2+)</name>
        <dbReference type="ChEBI" id="CHEBI:29105"/>
        <label>1</label>
    </ligand>
</feature>
<feature type="binding site" evidence="14">
    <location>
        <position position="218"/>
    </location>
    <ligand>
        <name>Ca(2+)</name>
        <dbReference type="ChEBI" id="CHEBI:29108"/>
        <label>3</label>
    </ligand>
</feature>
<dbReference type="Pfam" id="PF01471">
    <property type="entry name" value="PG_binding_1"/>
    <property type="match status" value="1"/>
</dbReference>
<evidence type="ECO:0000256" key="5">
    <source>
        <dbReference type="ARBA" id="ARBA00022723"/>
    </source>
</evidence>
<name>A0A1R3K9L1_9ROSI</name>
<evidence type="ECO:0000256" key="7">
    <source>
        <dbReference type="ARBA" id="ARBA00022801"/>
    </source>
</evidence>
<evidence type="ECO:0000256" key="11">
    <source>
        <dbReference type="ARBA" id="ARBA00023180"/>
    </source>
</evidence>
<accession>A0A1R3K9L1</accession>
<dbReference type="InterPro" id="IPR001818">
    <property type="entry name" value="Pept_M10_metallopeptidase"/>
</dbReference>
<feature type="domain" description="Peptidase metallopeptidase" evidence="17">
    <location>
        <begin position="142"/>
        <end position="306"/>
    </location>
</feature>
<dbReference type="CDD" id="cd04278">
    <property type="entry name" value="ZnMc_MMP"/>
    <property type="match status" value="1"/>
</dbReference>
<comment type="cofactor">
    <cofactor evidence="14">
        <name>Zn(2+)</name>
        <dbReference type="ChEBI" id="CHEBI:29105"/>
    </cofactor>
    <text evidence="14">Binds 2 Zn(2+) ions per subunit.</text>
</comment>
<keyword evidence="14" id="KW-0106">Calcium</keyword>
<dbReference type="PIRSF" id="PIRSF001191">
    <property type="entry name" value="Peptidase_M10A_matrix"/>
    <property type="match status" value="1"/>
</dbReference>
<dbReference type="InterPro" id="IPR006026">
    <property type="entry name" value="Peptidase_Metallo"/>
</dbReference>
<dbReference type="SUPFAM" id="SSF55486">
    <property type="entry name" value="Metalloproteases ('zincins'), catalytic domain"/>
    <property type="match status" value="1"/>
</dbReference>
<feature type="binding site" evidence="14">
    <location>
        <position position="212"/>
    </location>
    <ligand>
        <name>Zn(2+)</name>
        <dbReference type="ChEBI" id="CHEBI:29105"/>
        <label>1</label>
    </ligand>
</feature>
<gene>
    <name evidence="18" type="ORF">COLO4_10228</name>
</gene>
<dbReference type="AlphaFoldDB" id="A0A1R3K9L1"/>
<dbReference type="GO" id="GO:0030574">
    <property type="term" value="P:collagen catabolic process"/>
    <property type="evidence" value="ECO:0007669"/>
    <property type="project" value="TreeGrafter"/>
</dbReference>
<dbReference type="GO" id="GO:0031012">
    <property type="term" value="C:extracellular matrix"/>
    <property type="evidence" value="ECO:0007669"/>
    <property type="project" value="InterPro"/>
</dbReference>
<keyword evidence="3" id="KW-0449">Lipoprotein</keyword>
<feature type="binding site" evidence="14">
    <location>
        <position position="240"/>
    </location>
    <ligand>
        <name>Ca(2+)</name>
        <dbReference type="ChEBI" id="CHEBI:29108"/>
        <label>1</label>
    </ligand>
</feature>
<evidence type="ECO:0000256" key="10">
    <source>
        <dbReference type="ARBA" id="ARBA00023145"/>
    </source>
</evidence>
<dbReference type="GO" id="GO:0098552">
    <property type="term" value="C:side of membrane"/>
    <property type="evidence" value="ECO:0007669"/>
    <property type="project" value="UniProtKB-KW"/>
</dbReference>
<dbReference type="Gene3D" id="3.40.390.10">
    <property type="entry name" value="Collagenase (Catalytic Domain)"/>
    <property type="match status" value="1"/>
</dbReference>
<dbReference type="GO" id="GO:0008270">
    <property type="term" value="F:zinc ion binding"/>
    <property type="evidence" value="ECO:0007669"/>
    <property type="project" value="InterPro"/>
</dbReference>
<feature type="active site" evidence="12">
    <location>
        <position position="262"/>
    </location>
</feature>
<feature type="binding site" evidence="14">
    <location>
        <position position="235"/>
    </location>
    <ligand>
        <name>Zn(2+)</name>
        <dbReference type="ChEBI" id="CHEBI:29105"/>
        <label>1</label>
    </ligand>
</feature>
<dbReference type="PANTHER" id="PTHR10201">
    <property type="entry name" value="MATRIX METALLOPROTEINASE"/>
    <property type="match status" value="1"/>
</dbReference>
<evidence type="ECO:0000256" key="4">
    <source>
        <dbReference type="ARBA" id="ARBA00022670"/>
    </source>
</evidence>
<keyword evidence="10" id="KW-0865">Zymogen</keyword>
<keyword evidence="3" id="KW-0472">Membrane</keyword>
<evidence type="ECO:0000313" key="19">
    <source>
        <dbReference type="Proteomes" id="UP000187203"/>
    </source>
</evidence>
<keyword evidence="8 13" id="KW-0862">Zinc</keyword>
<keyword evidence="11" id="KW-0325">Glycoprotein</keyword>
<keyword evidence="9" id="KW-0482">Metalloprotease</keyword>
<dbReference type="InterPro" id="IPR033739">
    <property type="entry name" value="M10A_MMP"/>
</dbReference>
<keyword evidence="19" id="KW-1185">Reference proteome</keyword>
<comment type="similarity">
    <text evidence="2">Belongs to the peptidase M10A family. Matrix metalloproteinases (MMPs) subfamily.</text>
</comment>
<evidence type="ECO:0000256" key="14">
    <source>
        <dbReference type="PIRSR" id="PIRSR621190-2"/>
    </source>
</evidence>
<dbReference type="Pfam" id="PF00413">
    <property type="entry name" value="Peptidase_M10"/>
    <property type="match status" value="1"/>
</dbReference>
<dbReference type="GO" id="GO:0004222">
    <property type="term" value="F:metalloendopeptidase activity"/>
    <property type="evidence" value="ECO:0007669"/>
    <property type="project" value="InterPro"/>
</dbReference>
<feature type="binding site" description="in inhibited form" evidence="14">
    <location>
        <position position="110"/>
    </location>
    <ligand>
        <name>Zn(2+)</name>
        <dbReference type="ChEBI" id="CHEBI:29105"/>
        <label>2</label>
        <note>catalytic</note>
    </ligand>
</feature>
<keyword evidence="4" id="KW-0645">Protease</keyword>
<feature type="binding site" evidence="14">
    <location>
        <position position="240"/>
    </location>
    <ligand>
        <name>Ca(2+)</name>
        <dbReference type="ChEBI" id="CHEBI:29108"/>
        <label>3</label>
    </ligand>
</feature>
<evidence type="ECO:0000256" key="3">
    <source>
        <dbReference type="ARBA" id="ARBA00022622"/>
    </source>
</evidence>
<feature type="short sequence motif" description="Cysteine switch" evidence="15">
    <location>
        <begin position="108"/>
        <end position="134"/>
    </location>
</feature>
<evidence type="ECO:0000259" key="17">
    <source>
        <dbReference type="SMART" id="SM00235"/>
    </source>
</evidence>
<dbReference type="PROSITE" id="PS00546">
    <property type="entry name" value="CYSTEINE_SWITCH"/>
    <property type="match status" value="1"/>
</dbReference>
<reference evidence="19" key="1">
    <citation type="submission" date="2013-09" db="EMBL/GenBank/DDBJ databases">
        <title>Corchorus olitorius genome sequencing.</title>
        <authorList>
            <person name="Alam M."/>
            <person name="Haque M.S."/>
            <person name="Islam M.S."/>
            <person name="Emdad E.M."/>
            <person name="Islam M.M."/>
            <person name="Ahmed B."/>
            <person name="Halim A."/>
            <person name="Hossen Q.M.M."/>
            <person name="Hossain M.Z."/>
            <person name="Ahmed R."/>
            <person name="Khan M.M."/>
            <person name="Islam R."/>
            <person name="Rashid M.M."/>
            <person name="Khan S.A."/>
            <person name="Rahman M.S."/>
            <person name="Alam M."/>
            <person name="Yahiya A.S."/>
            <person name="Khan M.S."/>
            <person name="Azam M.S."/>
            <person name="Haque T."/>
            <person name="Lashkar M.Z.H."/>
            <person name="Akhand A.I."/>
            <person name="Morshed G."/>
            <person name="Roy S."/>
            <person name="Uddin K.S."/>
            <person name="Rabeya T."/>
            <person name="Hossain A.S."/>
            <person name="Chowdhury A."/>
            <person name="Snigdha A.R."/>
            <person name="Mortoza M.S."/>
            <person name="Matin S.A."/>
            <person name="Hoque S.M.E."/>
            <person name="Islam M.K."/>
            <person name="Roy D.K."/>
            <person name="Haider R."/>
            <person name="Moosa M.M."/>
            <person name="Elias S.M."/>
            <person name="Hasan A.M."/>
            <person name="Jahan S."/>
            <person name="Shafiuddin M."/>
            <person name="Mahmood N."/>
            <person name="Shommy N.S."/>
        </authorList>
    </citation>
    <scope>NUCLEOTIDE SEQUENCE [LARGE SCALE GENOMIC DNA]</scope>
    <source>
        <strain evidence="19">cv. O-4</strain>
    </source>
</reference>
<feature type="binding site" evidence="14">
    <location>
        <position position="237"/>
    </location>
    <ligand>
        <name>Ca(2+)</name>
        <dbReference type="ChEBI" id="CHEBI:29108"/>
        <label>3</label>
    </ligand>
</feature>
<feature type="signal peptide" evidence="16">
    <location>
        <begin position="1"/>
        <end position="26"/>
    </location>
</feature>
<keyword evidence="3" id="KW-0336">GPI-anchor</keyword>
<evidence type="ECO:0000256" key="12">
    <source>
        <dbReference type="PIRSR" id="PIRSR001191-1"/>
    </source>
</evidence>